<dbReference type="InterPro" id="IPR036047">
    <property type="entry name" value="F-box-like_dom_sf"/>
</dbReference>
<dbReference type="STRING" id="888268.A0A1E5VNK6"/>
<sequence length="334" mass="38213">LCMQPDIIPNKRKSRSSRKERSQTQSPLLPGLPDELAISCLMRVARVEHPNMRLVCKRWNRLLSGNYYYSLRKKFGMAEEWVYVFKRDRDQKLSWYAFDPVNQLWKSLPPVPPEYSEAVGFGCAVLNGCYLYLFGGKDPRSAEVYDPNRNRWSCIAEMSTGMVPSIGVVHDGKWFLKGLNSHRQVVSEVYLPASKMWSTTGNEMVTGWRNPSISFKGWLYSADCRDGCKLRVYNGETGSWTRFIDTRHHLGSSRALEAAAFVSLNGKLCIIRNNMSITLIDISDPITVTEIDSARMWDAFARKGQHRSFMANLWSTITGRNLKTDIMDCQVLQV</sequence>
<dbReference type="InterPro" id="IPR001810">
    <property type="entry name" value="F-box_dom"/>
</dbReference>
<keyword evidence="6" id="KW-1185">Reference proteome</keyword>
<keyword evidence="2" id="KW-0677">Repeat</keyword>
<dbReference type="InterPro" id="IPR015915">
    <property type="entry name" value="Kelch-typ_b-propeller"/>
</dbReference>
<name>A0A1E5VNK6_9POAL</name>
<gene>
    <name evidence="5" type="ORF">BAE44_0012279</name>
</gene>
<comment type="caution">
    <text evidence="5">The sequence shown here is derived from an EMBL/GenBank/DDBJ whole genome shotgun (WGS) entry which is preliminary data.</text>
</comment>
<dbReference type="Gene3D" id="2.120.10.80">
    <property type="entry name" value="Kelch-type beta propeller"/>
    <property type="match status" value="1"/>
</dbReference>
<evidence type="ECO:0000313" key="6">
    <source>
        <dbReference type="Proteomes" id="UP000095767"/>
    </source>
</evidence>
<dbReference type="SMART" id="SM00256">
    <property type="entry name" value="FBOX"/>
    <property type="match status" value="1"/>
</dbReference>
<keyword evidence="1" id="KW-0880">Kelch repeat</keyword>
<dbReference type="SMART" id="SM00612">
    <property type="entry name" value="Kelch"/>
    <property type="match status" value="1"/>
</dbReference>
<dbReference type="Proteomes" id="UP000095767">
    <property type="component" value="Unassembled WGS sequence"/>
</dbReference>
<feature type="non-terminal residue" evidence="5">
    <location>
        <position position="1"/>
    </location>
</feature>
<feature type="region of interest" description="Disordered" evidence="3">
    <location>
        <begin position="1"/>
        <end position="30"/>
    </location>
</feature>
<evidence type="ECO:0000256" key="2">
    <source>
        <dbReference type="ARBA" id="ARBA00022737"/>
    </source>
</evidence>
<evidence type="ECO:0000259" key="4">
    <source>
        <dbReference type="SMART" id="SM00256"/>
    </source>
</evidence>
<reference evidence="5 6" key="1">
    <citation type="submission" date="2016-09" db="EMBL/GenBank/DDBJ databases">
        <title>The draft genome of Dichanthelium oligosanthes: A C3 panicoid grass species.</title>
        <authorList>
            <person name="Studer A.J."/>
            <person name="Schnable J.C."/>
            <person name="Brutnell T.P."/>
        </authorList>
    </citation>
    <scope>NUCLEOTIDE SEQUENCE [LARGE SCALE GENOMIC DNA]</scope>
    <source>
        <strain evidence="6">cv. Kellogg 1175</strain>
        <tissue evidence="5">Leaf</tissue>
    </source>
</reference>
<evidence type="ECO:0000256" key="3">
    <source>
        <dbReference type="SAM" id="MobiDB-lite"/>
    </source>
</evidence>
<dbReference type="Pfam" id="PF00646">
    <property type="entry name" value="F-box"/>
    <property type="match status" value="1"/>
</dbReference>
<dbReference type="SUPFAM" id="SSF117281">
    <property type="entry name" value="Kelch motif"/>
    <property type="match status" value="1"/>
</dbReference>
<protein>
    <submittedName>
        <fullName evidence="5">F-box/kelch-repeat protein</fullName>
    </submittedName>
</protein>
<proteinExistence type="predicted"/>
<dbReference type="PANTHER" id="PTHR46344">
    <property type="entry name" value="OS02G0202900 PROTEIN"/>
    <property type="match status" value="1"/>
</dbReference>
<accession>A0A1E5VNK6</accession>
<dbReference type="CDD" id="cd22152">
    <property type="entry name" value="F-box_AtAFR-like"/>
    <property type="match status" value="1"/>
</dbReference>
<evidence type="ECO:0000256" key="1">
    <source>
        <dbReference type="ARBA" id="ARBA00022441"/>
    </source>
</evidence>
<dbReference type="OrthoDB" id="45365at2759"/>
<dbReference type="AlphaFoldDB" id="A0A1E5VNK6"/>
<dbReference type="SUPFAM" id="SSF81383">
    <property type="entry name" value="F-box domain"/>
    <property type="match status" value="1"/>
</dbReference>
<dbReference type="PANTHER" id="PTHR46344:SF29">
    <property type="entry name" value="KELCH MOTIF FAMILY PROTEIN, EXPRESSED"/>
    <property type="match status" value="1"/>
</dbReference>
<feature type="domain" description="F-box" evidence="4">
    <location>
        <begin position="32"/>
        <end position="72"/>
    </location>
</feature>
<dbReference type="InterPro" id="IPR006652">
    <property type="entry name" value="Kelch_1"/>
</dbReference>
<dbReference type="Pfam" id="PF01344">
    <property type="entry name" value="Kelch_1"/>
    <property type="match status" value="1"/>
</dbReference>
<evidence type="ECO:0000313" key="5">
    <source>
        <dbReference type="EMBL" id="OEL26709.1"/>
    </source>
</evidence>
<dbReference type="EMBL" id="LWDX02034047">
    <property type="protein sequence ID" value="OEL26709.1"/>
    <property type="molecule type" value="Genomic_DNA"/>
</dbReference>
<organism evidence="5 6">
    <name type="scientific">Dichanthelium oligosanthes</name>
    <dbReference type="NCBI Taxonomy" id="888268"/>
    <lineage>
        <taxon>Eukaryota</taxon>
        <taxon>Viridiplantae</taxon>
        <taxon>Streptophyta</taxon>
        <taxon>Embryophyta</taxon>
        <taxon>Tracheophyta</taxon>
        <taxon>Spermatophyta</taxon>
        <taxon>Magnoliopsida</taxon>
        <taxon>Liliopsida</taxon>
        <taxon>Poales</taxon>
        <taxon>Poaceae</taxon>
        <taxon>PACMAD clade</taxon>
        <taxon>Panicoideae</taxon>
        <taxon>Panicodae</taxon>
        <taxon>Paniceae</taxon>
        <taxon>Dichantheliinae</taxon>
        <taxon>Dichanthelium</taxon>
    </lineage>
</organism>